<evidence type="ECO:0000313" key="3">
    <source>
        <dbReference type="EMBL" id="KAL1896143.1"/>
    </source>
</evidence>
<dbReference type="Proteomes" id="UP001583186">
    <property type="component" value="Unassembled WGS sequence"/>
</dbReference>
<proteinExistence type="predicted"/>
<sequence>MPLWQFFYPPTAFSTAAEKQAVVDDVTALYTAWGLPAFYVVVQFLPLEVADGASNFFVGGKTATNFVRVIVHHLAFQSQGSLAAHTRISSGVDAVLKPHIEDKGFDWEYHVSESPPTMWKINGYVPPVVGNAAVATWAKEGKPSAYEGDGRPKSTTEETKS</sequence>
<comment type="caution">
    <text evidence="3">The sequence shown here is derived from an EMBL/GenBank/DDBJ whole genome shotgun (WGS) entry which is preliminary data.</text>
</comment>
<dbReference type="Gene3D" id="3.30.429.10">
    <property type="entry name" value="Macrophage Migration Inhibitory Factor"/>
    <property type="match status" value="1"/>
</dbReference>
<reference evidence="3 4" key="1">
    <citation type="journal article" date="2024" name="IMA Fungus">
        <title>IMA Genome - F19 : A genome assembly and annotation guide to empower mycologists, including annotated draft genome sequences of Ceratocystis pirilliformis, Diaporthe australafricana, Fusarium ophioides, Paecilomyces lecythidis, and Sporothrix stenoceras.</title>
        <authorList>
            <person name="Aylward J."/>
            <person name="Wilson A.M."/>
            <person name="Visagie C.M."/>
            <person name="Spraker J."/>
            <person name="Barnes I."/>
            <person name="Buitendag C."/>
            <person name="Ceriani C."/>
            <person name="Del Mar Angel L."/>
            <person name="du Plessis D."/>
            <person name="Fuchs T."/>
            <person name="Gasser K."/>
            <person name="Kramer D."/>
            <person name="Li W."/>
            <person name="Munsamy K."/>
            <person name="Piso A."/>
            <person name="Price J.L."/>
            <person name="Sonnekus B."/>
            <person name="Thomas C."/>
            <person name="van der Nest A."/>
            <person name="van Dijk A."/>
            <person name="van Heerden A."/>
            <person name="van Vuuren N."/>
            <person name="Yilmaz N."/>
            <person name="Duong T.A."/>
            <person name="van der Merwe N.A."/>
            <person name="Wingfield M.J."/>
            <person name="Wingfield B.D."/>
        </authorList>
    </citation>
    <scope>NUCLEOTIDE SEQUENCE [LARGE SCALE GENOMIC DNA]</scope>
    <source>
        <strain evidence="3 4">CMW 5346</strain>
    </source>
</reference>
<accession>A0ABR3Z8I9</accession>
<feature type="region of interest" description="Disordered" evidence="1">
    <location>
        <begin position="140"/>
        <end position="161"/>
    </location>
</feature>
<evidence type="ECO:0000313" key="4">
    <source>
        <dbReference type="Proteomes" id="UP001583186"/>
    </source>
</evidence>
<keyword evidence="4" id="KW-1185">Reference proteome</keyword>
<feature type="compositionally biased region" description="Basic and acidic residues" evidence="1">
    <location>
        <begin position="148"/>
        <end position="161"/>
    </location>
</feature>
<gene>
    <name evidence="3" type="ORF">Sste5346_004885</name>
</gene>
<feature type="domain" description="Tautomerase cis-CaaD-like" evidence="2">
    <location>
        <begin position="1"/>
        <end position="141"/>
    </location>
</feature>
<name>A0ABR3Z8I9_9PEZI</name>
<dbReference type="InterPro" id="IPR014347">
    <property type="entry name" value="Tautomerase/MIF_sf"/>
</dbReference>
<evidence type="ECO:0000256" key="1">
    <source>
        <dbReference type="SAM" id="MobiDB-lite"/>
    </source>
</evidence>
<dbReference type="EMBL" id="JAWCUI010000024">
    <property type="protein sequence ID" value="KAL1896143.1"/>
    <property type="molecule type" value="Genomic_DNA"/>
</dbReference>
<evidence type="ECO:0000259" key="2">
    <source>
        <dbReference type="Pfam" id="PF14832"/>
    </source>
</evidence>
<protein>
    <recommendedName>
        <fullName evidence="2">Tautomerase cis-CaaD-like domain-containing protein</fullName>
    </recommendedName>
</protein>
<organism evidence="3 4">
    <name type="scientific">Sporothrix stenoceras</name>
    <dbReference type="NCBI Taxonomy" id="5173"/>
    <lineage>
        <taxon>Eukaryota</taxon>
        <taxon>Fungi</taxon>
        <taxon>Dikarya</taxon>
        <taxon>Ascomycota</taxon>
        <taxon>Pezizomycotina</taxon>
        <taxon>Sordariomycetes</taxon>
        <taxon>Sordariomycetidae</taxon>
        <taxon>Ophiostomatales</taxon>
        <taxon>Ophiostomataceae</taxon>
        <taxon>Sporothrix</taxon>
    </lineage>
</organism>
<dbReference type="Pfam" id="PF14832">
    <property type="entry name" value="Tautomerase_3"/>
    <property type="match status" value="1"/>
</dbReference>
<dbReference type="InterPro" id="IPR028116">
    <property type="entry name" value="Cis-CaaD-like"/>
</dbReference>